<evidence type="ECO:0000313" key="1">
    <source>
        <dbReference type="EMBL" id="KKN25154.1"/>
    </source>
</evidence>
<accession>A0A0F9P511</accession>
<dbReference type="SUPFAM" id="SSF49842">
    <property type="entry name" value="TNF-like"/>
    <property type="match status" value="1"/>
</dbReference>
<name>A0A0F9P511_9ZZZZ</name>
<comment type="caution">
    <text evidence="1">The sequence shown here is derived from an EMBL/GenBank/DDBJ whole genome shotgun (WGS) entry which is preliminary data.</text>
</comment>
<dbReference type="Gene3D" id="2.60.120.40">
    <property type="match status" value="1"/>
</dbReference>
<dbReference type="AlphaFoldDB" id="A0A0F9P511"/>
<dbReference type="EMBL" id="LAZR01002824">
    <property type="protein sequence ID" value="KKN25154.1"/>
    <property type="molecule type" value="Genomic_DNA"/>
</dbReference>
<dbReference type="InterPro" id="IPR008983">
    <property type="entry name" value="Tumour_necrosis_fac-like_dom"/>
</dbReference>
<evidence type="ECO:0008006" key="2">
    <source>
        <dbReference type="Google" id="ProtNLM"/>
    </source>
</evidence>
<protein>
    <recommendedName>
        <fullName evidence="2">C1q domain-containing protein</fullName>
    </recommendedName>
</protein>
<gene>
    <name evidence="1" type="ORF">LCGC14_0887630</name>
</gene>
<reference evidence="1" key="1">
    <citation type="journal article" date="2015" name="Nature">
        <title>Complex archaea that bridge the gap between prokaryotes and eukaryotes.</title>
        <authorList>
            <person name="Spang A."/>
            <person name="Saw J.H."/>
            <person name="Jorgensen S.L."/>
            <person name="Zaremba-Niedzwiedzka K."/>
            <person name="Martijn J."/>
            <person name="Lind A.E."/>
            <person name="van Eijk R."/>
            <person name="Schleper C."/>
            <person name="Guy L."/>
            <person name="Ettema T.J."/>
        </authorList>
    </citation>
    <scope>NUCLEOTIDE SEQUENCE</scope>
</reference>
<organism evidence="1">
    <name type="scientific">marine sediment metagenome</name>
    <dbReference type="NCBI Taxonomy" id="412755"/>
    <lineage>
        <taxon>unclassified sequences</taxon>
        <taxon>metagenomes</taxon>
        <taxon>ecological metagenomes</taxon>
    </lineage>
</organism>
<proteinExistence type="predicted"/>
<sequence length="235" mass="25710">MTLTPEQLELRIQSLEARNAKLERLVKPNRSFVDNPLSLATDLDSLGSVKTFLEFEETVIDPKTLQDTGRMFAATRSGDPVIRYVSAGDPSEISHPPVCRVYNDASITIAASTEVALTYNTERYDKDGMHSTSSNQSRITAQVPGKYLFIAHTRWAGFTASKVYTFIMVGGSTEYARDERGMPVGADINVTVSTLIDMAVGNYAEVFVFHDNASPQSSVADVANGLEFSAVWVSP</sequence>